<protein>
    <submittedName>
        <fullName evidence="3">N-acetyltransferase</fullName>
    </submittedName>
</protein>
<name>A0A143PD43_9STAP</name>
<dbReference type="RefSeq" id="WP_047132134.1">
    <property type="nucleotide sequence ID" value="NZ_CP015114.1"/>
</dbReference>
<dbReference type="PANTHER" id="PTHR31435:SF10">
    <property type="entry name" value="BSR4717 PROTEIN"/>
    <property type="match status" value="1"/>
</dbReference>
<dbReference type="Pfam" id="PF14542">
    <property type="entry name" value="Acetyltransf_CG"/>
    <property type="match status" value="1"/>
</dbReference>
<evidence type="ECO:0000313" key="5">
    <source>
        <dbReference type="Proteomes" id="UP000595942"/>
    </source>
</evidence>
<dbReference type="EMBL" id="CP068073">
    <property type="protein sequence ID" value="QQS82204.1"/>
    <property type="molecule type" value="Genomic_DNA"/>
</dbReference>
<sequence length="91" mass="9971">MAEIKQGNNKFYVGDSEEQPEAEITYVSAGEDKIDVNHTGVSGSLEGQGIGTQLVKRVVEYAKENNLKIIPSCPFAKKVIEETPEFQDVLA</sequence>
<organism evidence="3 4">
    <name type="scientific">Staphylococcus condimenti</name>
    <dbReference type="NCBI Taxonomy" id="70255"/>
    <lineage>
        <taxon>Bacteria</taxon>
        <taxon>Bacillati</taxon>
        <taxon>Bacillota</taxon>
        <taxon>Bacilli</taxon>
        <taxon>Bacillales</taxon>
        <taxon>Staphylococcaceae</taxon>
        <taxon>Staphylococcus</taxon>
    </lineage>
</organism>
<reference evidence="2 5" key="2">
    <citation type="submission" date="2021-01" db="EMBL/GenBank/DDBJ databases">
        <title>FDA dAtabase for Regulatory Grade micrObial Sequences (FDA-ARGOS): Supporting development and validation of Infectious Disease Dx tests.</title>
        <authorList>
            <person name="Sproer C."/>
            <person name="Gronow S."/>
            <person name="Severitt S."/>
            <person name="Schroder I."/>
            <person name="Tallon L."/>
            <person name="Sadzewicz L."/>
            <person name="Zhao X."/>
            <person name="Boylan J."/>
            <person name="Ott S."/>
            <person name="Bowen H."/>
            <person name="Vavikolanu K."/>
            <person name="Mehta A."/>
            <person name="Aluvathingal J."/>
            <person name="Nadendla S."/>
            <person name="Lowell S."/>
            <person name="Myers T."/>
            <person name="Yan Y."/>
            <person name="Sichtig H."/>
        </authorList>
    </citation>
    <scope>NUCLEOTIDE SEQUENCE [LARGE SCALE GENOMIC DNA]</scope>
    <source>
        <strain evidence="2 5">FDAARGOS_1148</strain>
    </source>
</reference>
<dbReference type="InterPro" id="IPR016181">
    <property type="entry name" value="Acyl_CoA_acyltransferase"/>
</dbReference>
<dbReference type="OrthoDB" id="9793389at2"/>
<dbReference type="Proteomes" id="UP000293854">
    <property type="component" value="Unassembled WGS sequence"/>
</dbReference>
<dbReference type="InterPro" id="IPR045057">
    <property type="entry name" value="Gcn5-rel_NAT"/>
</dbReference>
<proteinExistence type="predicted"/>
<dbReference type="Proteomes" id="UP000595942">
    <property type="component" value="Chromosome"/>
</dbReference>
<dbReference type="AlphaFoldDB" id="A0A143PD43"/>
<dbReference type="SUPFAM" id="SSF55729">
    <property type="entry name" value="Acyl-CoA N-acyltransferases (Nat)"/>
    <property type="match status" value="1"/>
</dbReference>
<evidence type="ECO:0000313" key="3">
    <source>
        <dbReference type="EMBL" id="RZI00623.1"/>
    </source>
</evidence>
<dbReference type="GeneID" id="93725424"/>
<gene>
    <name evidence="3" type="ORF">EIG99_10980</name>
    <name evidence="2" type="ORF">I6J05_09845</name>
</gene>
<dbReference type="KEGG" id="scv:A4G25_08670"/>
<dbReference type="PANTHER" id="PTHR31435">
    <property type="entry name" value="PROTEIN NATD1"/>
    <property type="match status" value="1"/>
</dbReference>
<keyword evidence="3" id="KW-0808">Transferase</keyword>
<accession>A0A143PD43</accession>
<evidence type="ECO:0000259" key="1">
    <source>
        <dbReference type="PROSITE" id="PS51729"/>
    </source>
</evidence>
<feature type="domain" description="N-acetyltransferase" evidence="1">
    <location>
        <begin position="3"/>
        <end position="91"/>
    </location>
</feature>
<dbReference type="InterPro" id="IPR031165">
    <property type="entry name" value="GNAT_YJDJ"/>
</dbReference>
<dbReference type="CDD" id="cd04301">
    <property type="entry name" value="NAT_SF"/>
    <property type="match status" value="1"/>
</dbReference>
<dbReference type="EMBL" id="RQTE01000246">
    <property type="protein sequence ID" value="RZI00623.1"/>
    <property type="molecule type" value="Genomic_DNA"/>
</dbReference>
<reference evidence="3 4" key="1">
    <citation type="submission" date="2018-11" db="EMBL/GenBank/DDBJ databases">
        <title>Genomic profiling of Staphylococcus species from a Poultry farm system in KwaZulu-Natal, South Africa.</title>
        <authorList>
            <person name="Amoako D.G."/>
            <person name="Somboro A.M."/>
            <person name="Abia A.L.K."/>
            <person name="Bester L.A."/>
            <person name="Essack S.Y."/>
        </authorList>
    </citation>
    <scope>NUCLEOTIDE SEQUENCE [LARGE SCALE GENOMIC DNA]</scope>
    <source>
        <strain evidence="3 4">SA11</strain>
    </source>
</reference>
<dbReference type="PROSITE" id="PS51729">
    <property type="entry name" value="GNAT_YJDJ"/>
    <property type="match status" value="1"/>
</dbReference>
<dbReference type="Gene3D" id="3.40.630.30">
    <property type="match status" value="1"/>
</dbReference>
<keyword evidence="5" id="KW-1185">Reference proteome</keyword>
<evidence type="ECO:0000313" key="4">
    <source>
        <dbReference type="Proteomes" id="UP000293854"/>
    </source>
</evidence>
<dbReference type="GO" id="GO:0016740">
    <property type="term" value="F:transferase activity"/>
    <property type="evidence" value="ECO:0007669"/>
    <property type="project" value="UniProtKB-KW"/>
</dbReference>
<evidence type="ECO:0000313" key="2">
    <source>
        <dbReference type="EMBL" id="QQS82204.1"/>
    </source>
</evidence>